<proteinExistence type="predicted"/>
<accession>A0ABX8YZ44</accession>
<reference evidence="2 3" key="2">
    <citation type="submission" date="2021-05" db="EMBL/GenBank/DDBJ databases">
        <title>Ecology and evolution of chlamydial symbionts of arthropods.</title>
        <authorList>
            <person name="Halter T."/>
            <person name="Sixt B.S."/>
            <person name="Toenshoff E.R."/>
            <person name="Koestlbacher S."/>
            <person name="Schulz F."/>
            <person name="Kostanjsek R."/>
            <person name="Collingro A."/>
            <person name="Hendrickx F."/>
            <person name="Horn M."/>
        </authorList>
    </citation>
    <scope>NUCLEOTIDE SEQUENCE [LARGE SCALE GENOMIC DNA]</scope>
    <source>
        <strain evidence="2 3">15C</strain>
    </source>
</reference>
<name>A0ABX8YZ44_9BACT</name>
<dbReference type="RefSeq" id="WP_194845774.1">
    <property type="nucleotide sequence ID" value="NZ_CP075585.1"/>
</dbReference>
<reference evidence="2 3" key="1">
    <citation type="submission" date="2020-01" db="EMBL/GenBank/DDBJ databases">
        <authorList>
            <person name="Sixt B."/>
            <person name="Schulz F."/>
            <person name="Kostanjsek R."/>
            <person name="Koestlbacher S."/>
            <person name="Collingro A."/>
            <person name="Toenshoff E."/>
            <person name="Horn M."/>
        </authorList>
    </citation>
    <scope>NUCLEOTIDE SEQUENCE [LARGE SCALE GENOMIC DNA]</scope>
    <source>
        <strain evidence="2 3">15C</strain>
    </source>
</reference>
<feature type="coiled-coil region" evidence="1">
    <location>
        <begin position="194"/>
        <end position="221"/>
    </location>
</feature>
<feature type="coiled-coil region" evidence="1">
    <location>
        <begin position="125"/>
        <end position="152"/>
    </location>
</feature>
<keyword evidence="1" id="KW-0175">Coiled coil</keyword>
<dbReference type="EMBL" id="CP075585">
    <property type="protein sequence ID" value="QZA58629.1"/>
    <property type="molecule type" value="Genomic_DNA"/>
</dbReference>
<evidence type="ECO:0000313" key="3">
    <source>
        <dbReference type="Proteomes" id="UP000822862"/>
    </source>
</evidence>
<gene>
    <name evidence="2" type="ORF">RHAB15C_0000507</name>
</gene>
<organism evidence="2 3">
    <name type="scientific">Candidatus Rhabdochlamydia porcellionis</name>
    <dbReference type="NCBI Taxonomy" id="225148"/>
    <lineage>
        <taxon>Bacteria</taxon>
        <taxon>Pseudomonadati</taxon>
        <taxon>Chlamydiota</taxon>
        <taxon>Chlamydiia</taxon>
        <taxon>Parachlamydiales</taxon>
        <taxon>Candidatus Rhabdochlamydiaceae</taxon>
        <taxon>Candidatus Rhabdochlamydia</taxon>
    </lineage>
</organism>
<keyword evidence="3" id="KW-1185">Reference proteome</keyword>
<sequence length="331" mass="37626">MLYLDFSCTQRLMTPISPDVKGSLDDRVYAVFSSLFLLVDASVHLFAATYKGFGWVASQISRKNPSDYYKEAYPHLIKALCCTSMIFFGSLVGFICPGKFQSKELQEYLGWKASLTNSFKTTENNKTLEKELQSKSEEIERLKLQIDSLKETTSSTVSENNSQFLTRTTALDSFCAEDIMSVSSDSDIEFADTLEDVSGLNNMLQKELQSKNEEIERLKPQIDLLNKILFPIETLYPYNQILITQKVLNKSIIDTPIIYEHLSHPVKVEINNAFQNEFKISFLQFCTQTNPDIDSASQILTKLLDKHTFRYLINPKEGSISAVVNTLFGFI</sequence>
<evidence type="ECO:0000256" key="1">
    <source>
        <dbReference type="SAM" id="Coils"/>
    </source>
</evidence>
<protein>
    <submittedName>
        <fullName evidence="2">Uncharacterized protein</fullName>
    </submittedName>
</protein>
<dbReference type="Proteomes" id="UP000822862">
    <property type="component" value="Chromosome"/>
</dbReference>
<evidence type="ECO:0000313" key="2">
    <source>
        <dbReference type="EMBL" id="QZA58629.1"/>
    </source>
</evidence>